<dbReference type="SMART" id="SM00257">
    <property type="entry name" value="LysM"/>
    <property type="match status" value="5"/>
</dbReference>
<name>A0ABY5P5A8_9LACT</name>
<feature type="domain" description="LysM" evidence="3">
    <location>
        <begin position="279"/>
        <end position="322"/>
    </location>
</feature>
<dbReference type="Pfam" id="PF01476">
    <property type="entry name" value="LysM"/>
    <property type="match status" value="5"/>
</dbReference>
<dbReference type="RefSeq" id="WP_313793102.1">
    <property type="nucleotide sequence ID" value="NZ_CP102453.1"/>
</dbReference>
<dbReference type="PANTHER" id="PTHR33734">
    <property type="entry name" value="LYSM DOMAIN-CONTAINING GPI-ANCHORED PROTEIN 2"/>
    <property type="match status" value="1"/>
</dbReference>
<reference evidence="4 5" key="1">
    <citation type="submission" date="2022-08" db="EMBL/GenBank/DDBJ databases">
        <title>Aerococcaceae sp. nov isolated from spoiled eye mask.</title>
        <authorList>
            <person name="Zhou G."/>
            <person name="Xie X.-B."/>
            <person name="Shi Q.-S."/>
            <person name="Wang Y.-S."/>
            <person name="Wen X."/>
            <person name="Peng H."/>
            <person name="Yang X.-J."/>
            <person name="Tao H.-B."/>
            <person name="Huang X.-M."/>
        </authorList>
    </citation>
    <scope>NUCLEOTIDE SEQUENCE [LARGE SCALE GENOMIC DNA]</scope>
    <source>
        <strain evidence="5">DM20194951</strain>
    </source>
</reference>
<organism evidence="4 5">
    <name type="scientific">Fundicoccus culcitae</name>
    <dbReference type="NCBI Taxonomy" id="2969821"/>
    <lineage>
        <taxon>Bacteria</taxon>
        <taxon>Bacillati</taxon>
        <taxon>Bacillota</taxon>
        <taxon>Bacilli</taxon>
        <taxon>Lactobacillales</taxon>
        <taxon>Aerococcaceae</taxon>
        <taxon>Fundicoccus</taxon>
    </lineage>
</organism>
<evidence type="ECO:0000259" key="3">
    <source>
        <dbReference type="PROSITE" id="PS51782"/>
    </source>
</evidence>
<accession>A0ABY5P5A8</accession>
<sequence>MKKKMHKSKGRWVVVAGTLAFLYLQSPLAEAEETIVDQDEASLMMTGEETVFELVEEMIEDVLDVAADDEEIAEVESDGDIIVEEVEIVVEEAAESIHVEEVPTTVSMQTLTTKNSAQIHTVKSGEYLYLIGQRYGVEVQQIKDWNQLTSNYIYSGDRLYVSQPDSHPSQPPIAIEPQYYVVKTGDTLWRIASQNAITVSQVKSWNQLKTDVIFAGDRFVVSNPWENPTEPEVPAEPAEPELPEVPEVPEPPQEPEKPEEPEQPTEPEAPKEETPQPPTYYTVKSGDYLWKIATQYGITVDQLKSWNNLTSNYIYSGDRLVVTNPVIVQPPKEKEPPTPTPPQPQAKYHTVKSGEYLWLIASQNNISVAQLKSWNNLTSNYIYSGDRLVVTNPVIVQPPKEKEPPTPTPPQPQAKYHTVKSGEYLWLIASQNNISVAQLKSWNNLTSNYIYSGDRLLVTDPKQTAPANPEEGLTGNHGAVQDVLNQYKNSSIYVFYESLVEGDLRTASLNGDRSVYGASVPKIVLIAYTLEQVEKGNLSWQTPLTYTPAIYNYAESYSWGGSGTIQYENYQNKSYTLQEVVRRTIDNSDNLGSNMLLHYVGYRDKADFNRFTQEVYGAPSYSRNMTARQINQVMRYIYDHPQQYAMEAMDQTDYDNTKLDTVAANVFQKIGAWWPYYNHSTGIVDGTRPYIITILTDYWSDSAIGNLAKQIFNAVKG</sequence>
<dbReference type="InterPro" id="IPR036779">
    <property type="entry name" value="LysM_dom_sf"/>
</dbReference>
<dbReference type="InterPro" id="IPR018392">
    <property type="entry name" value="LysM"/>
</dbReference>
<dbReference type="CDD" id="cd00118">
    <property type="entry name" value="LysM"/>
    <property type="match status" value="5"/>
</dbReference>
<keyword evidence="2" id="KW-0732">Signal</keyword>
<proteinExistence type="predicted"/>
<dbReference type="InterPro" id="IPR012338">
    <property type="entry name" value="Beta-lactam/transpept-like"/>
</dbReference>
<dbReference type="Gene3D" id="3.10.350.10">
    <property type="entry name" value="LysM domain"/>
    <property type="match status" value="5"/>
</dbReference>
<dbReference type="Gene3D" id="3.40.710.10">
    <property type="entry name" value="DD-peptidase/beta-lactamase superfamily"/>
    <property type="match status" value="1"/>
</dbReference>
<feature type="domain" description="LysM" evidence="3">
    <location>
        <begin position="347"/>
        <end position="390"/>
    </location>
</feature>
<dbReference type="Proteomes" id="UP001315967">
    <property type="component" value="Chromosome"/>
</dbReference>
<evidence type="ECO:0000313" key="4">
    <source>
        <dbReference type="EMBL" id="UUX33598.1"/>
    </source>
</evidence>
<keyword evidence="5" id="KW-1185">Reference proteome</keyword>
<evidence type="ECO:0000313" key="5">
    <source>
        <dbReference type="Proteomes" id="UP001315967"/>
    </source>
</evidence>
<feature type="region of interest" description="Disordered" evidence="1">
    <location>
        <begin position="225"/>
        <end position="280"/>
    </location>
</feature>
<evidence type="ECO:0000256" key="1">
    <source>
        <dbReference type="SAM" id="MobiDB-lite"/>
    </source>
</evidence>
<evidence type="ECO:0000256" key="2">
    <source>
        <dbReference type="SAM" id="SignalP"/>
    </source>
</evidence>
<feature type="domain" description="LysM" evidence="3">
    <location>
        <begin position="178"/>
        <end position="221"/>
    </location>
</feature>
<dbReference type="SUPFAM" id="SSF54106">
    <property type="entry name" value="LysM domain"/>
    <property type="match status" value="5"/>
</dbReference>
<dbReference type="EMBL" id="CP102453">
    <property type="protein sequence ID" value="UUX33598.1"/>
    <property type="molecule type" value="Genomic_DNA"/>
</dbReference>
<protein>
    <submittedName>
        <fullName evidence="4">LysM peptidoglycan-binding domain-containing protein</fullName>
    </submittedName>
</protein>
<feature type="signal peptide" evidence="2">
    <location>
        <begin position="1"/>
        <end position="31"/>
    </location>
</feature>
<dbReference type="PROSITE" id="PS51782">
    <property type="entry name" value="LYSM"/>
    <property type="match status" value="5"/>
</dbReference>
<dbReference type="InterPro" id="IPR045155">
    <property type="entry name" value="Beta-lactam_cat"/>
</dbReference>
<feature type="chain" id="PRO_5045583002" evidence="2">
    <location>
        <begin position="32"/>
        <end position="717"/>
    </location>
</feature>
<dbReference type="PANTHER" id="PTHR33734:SF22">
    <property type="entry name" value="MEMBRANE-BOUND LYTIC MUREIN TRANSGLYCOSYLASE D"/>
    <property type="match status" value="1"/>
</dbReference>
<feature type="domain" description="LysM" evidence="3">
    <location>
        <begin position="118"/>
        <end position="161"/>
    </location>
</feature>
<gene>
    <name evidence="4" type="ORF">NRE15_11930</name>
</gene>
<dbReference type="Pfam" id="PF13354">
    <property type="entry name" value="Beta-lactamase2"/>
    <property type="match status" value="1"/>
</dbReference>
<feature type="domain" description="LysM" evidence="3">
    <location>
        <begin position="415"/>
        <end position="458"/>
    </location>
</feature>
<dbReference type="SUPFAM" id="SSF56601">
    <property type="entry name" value="beta-lactamase/transpeptidase-like"/>
    <property type="match status" value="1"/>
</dbReference>